<accession>A0A0C3LGH6</accession>
<organism evidence="3 4">
    <name type="scientific">Tulasnella calospora MUT 4182</name>
    <dbReference type="NCBI Taxonomy" id="1051891"/>
    <lineage>
        <taxon>Eukaryota</taxon>
        <taxon>Fungi</taxon>
        <taxon>Dikarya</taxon>
        <taxon>Basidiomycota</taxon>
        <taxon>Agaricomycotina</taxon>
        <taxon>Agaricomycetes</taxon>
        <taxon>Cantharellales</taxon>
        <taxon>Tulasnellaceae</taxon>
        <taxon>Tulasnella</taxon>
    </lineage>
</organism>
<dbReference type="Pfam" id="PF00646">
    <property type="entry name" value="F-box"/>
    <property type="match status" value="1"/>
</dbReference>
<dbReference type="SUPFAM" id="SSF81383">
    <property type="entry name" value="F-box domain"/>
    <property type="match status" value="1"/>
</dbReference>
<dbReference type="Proteomes" id="UP000054248">
    <property type="component" value="Unassembled WGS sequence"/>
</dbReference>
<dbReference type="OrthoDB" id="3184327at2759"/>
<dbReference type="InterPro" id="IPR001810">
    <property type="entry name" value="F-box_dom"/>
</dbReference>
<keyword evidence="1" id="KW-0175">Coiled coil</keyword>
<sequence length="570" mass="66047">MPIDIFVEVCYYLTPYDLRRLSHTCTRLRDLLMSKKARYIWQAVLLSSNGLPECPSDLNEPQYVRLLYSSECFTPSVKEADLQFKLIQEKTCDKDIQQAYEDDMVKRFQSRQAIAKAILKWRVAQAETRIEEIAAAKQSRCESIKAKLKEVGWDERDFPLEQREYRDLVYRDQKLTPKVWQAIRPRLESMIVKRREERLEEERQALMKNRKRLFGELYAQLVESLLGLPNDYMERVPYVPGVEEVWNLPWVQSHMDQINEALSVEEWREDIADDLRLFILDQWRNFLRNLVEILEGQALTTPSSHVPLLQDEMIPGGRISRSSKDGIEAINDDIDVLKNRLSLATSAFDCQCGLFDSVMWFPDVLKHGLLYHDWTYPQQFLQHLIPFSRRADGLVQSLLRGLRLDPNSATIGELNGGANWLCLRCDPQVARYLSFKEIVEHYLSHRKWFDEATAARGPFSGAHGSLLVDDHDWSDGAPSARQDDEYFRILMEGLQAAFRAECMNGLGGDAFNVMDDALRKVSCALCPTYFGPPPDYLPKIRIHVLHKHQKELDPNTDITHEGLCNYLCSI</sequence>
<evidence type="ECO:0000313" key="4">
    <source>
        <dbReference type="Proteomes" id="UP000054248"/>
    </source>
</evidence>
<gene>
    <name evidence="3" type="ORF">M407DRAFT_17938</name>
</gene>
<dbReference type="PROSITE" id="PS50181">
    <property type="entry name" value="FBOX"/>
    <property type="match status" value="1"/>
</dbReference>
<reference evidence="4" key="2">
    <citation type="submission" date="2015-01" db="EMBL/GenBank/DDBJ databases">
        <title>Evolutionary Origins and Diversification of the Mycorrhizal Mutualists.</title>
        <authorList>
            <consortium name="DOE Joint Genome Institute"/>
            <consortium name="Mycorrhizal Genomics Consortium"/>
            <person name="Kohler A."/>
            <person name="Kuo A."/>
            <person name="Nagy L.G."/>
            <person name="Floudas D."/>
            <person name="Copeland A."/>
            <person name="Barry K.W."/>
            <person name="Cichocki N."/>
            <person name="Veneault-Fourrey C."/>
            <person name="LaButti K."/>
            <person name="Lindquist E.A."/>
            <person name="Lipzen A."/>
            <person name="Lundell T."/>
            <person name="Morin E."/>
            <person name="Murat C."/>
            <person name="Riley R."/>
            <person name="Ohm R."/>
            <person name="Sun H."/>
            <person name="Tunlid A."/>
            <person name="Henrissat B."/>
            <person name="Grigoriev I.V."/>
            <person name="Hibbett D.S."/>
            <person name="Martin F."/>
        </authorList>
    </citation>
    <scope>NUCLEOTIDE SEQUENCE [LARGE SCALE GENOMIC DNA]</scope>
    <source>
        <strain evidence="4">MUT 4182</strain>
    </source>
</reference>
<dbReference type="HOGENOM" id="CLU_397465_0_0_1"/>
<evidence type="ECO:0000313" key="3">
    <source>
        <dbReference type="EMBL" id="KIO33063.1"/>
    </source>
</evidence>
<protein>
    <recommendedName>
        <fullName evidence="2">F-box domain-containing protein</fullName>
    </recommendedName>
</protein>
<keyword evidence="4" id="KW-1185">Reference proteome</keyword>
<dbReference type="SMART" id="SM00256">
    <property type="entry name" value="FBOX"/>
    <property type="match status" value="1"/>
</dbReference>
<evidence type="ECO:0000259" key="2">
    <source>
        <dbReference type="PROSITE" id="PS50181"/>
    </source>
</evidence>
<proteinExistence type="predicted"/>
<feature type="domain" description="F-box" evidence="2">
    <location>
        <begin position="1"/>
        <end position="44"/>
    </location>
</feature>
<dbReference type="AlphaFoldDB" id="A0A0C3LGH6"/>
<evidence type="ECO:0000256" key="1">
    <source>
        <dbReference type="SAM" id="Coils"/>
    </source>
</evidence>
<dbReference type="InterPro" id="IPR036047">
    <property type="entry name" value="F-box-like_dom_sf"/>
</dbReference>
<name>A0A0C3LGH6_9AGAM</name>
<dbReference type="EMBL" id="KN822950">
    <property type="protein sequence ID" value="KIO33063.1"/>
    <property type="molecule type" value="Genomic_DNA"/>
</dbReference>
<feature type="coiled-coil region" evidence="1">
    <location>
        <begin position="189"/>
        <end position="216"/>
    </location>
</feature>
<reference evidence="3 4" key="1">
    <citation type="submission" date="2014-04" db="EMBL/GenBank/DDBJ databases">
        <authorList>
            <consortium name="DOE Joint Genome Institute"/>
            <person name="Kuo A."/>
            <person name="Girlanda M."/>
            <person name="Perotto S."/>
            <person name="Kohler A."/>
            <person name="Nagy L.G."/>
            <person name="Floudas D."/>
            <person name="Copeland A."/>
            <person name="Barry K.W."/>
            <person name="Cichocki N."/>
            <person name="Veneault-Fourrey C."/>
            <person name="LaButti K."/>
            <person name="Lindquist E.A."/>
            <person name="Lipzen A."/>
            <person name="Lundell T."/>
            <person name="Morin E."/>
            <person name="Murat C."/>
            <person name="Sun H."/>
            <person name="Tunlid A."/>
            <person name="Henrissat B."/>
            <person name="Grigoriev I.V."/>
            <person name="Hibbett D.S."/>
            <person name="Martin F."/>
            <person name="Nordberg H.P."/>
            <person name="Cantor M.N."/>
            <person name="Hua S.X."/>
        </authorList>
    </citation>
    <scope>NUCLEOTIDE SEQUENCE [LARGE SCALE GENOMIC DNA]</scope>
    <source>
        <strain evidence="3 4">MUT 4182</strain>
    </source>
</reference>